<accession>A0A2X0R775</accession>
<gene>
    <name evidence="2" type="ORF">BDKNPLJD_00338</name>
    <name evidence="1" type="ORF">LHEJCM1062_00790</name>
</gene>
<organism evidence="2">
    <name type="scientific">Lactobacillus helveticus</name>
    <name type="common">Lactobacillus suntoryeus</name>
    <dbReference type="NCBI Taxonomy" id="1587"/>
    <lineage>
        <taxon>Bacteria</taxon>
        <taxon>Bacillati</taxon>
        <taxon>Bacillota</taxon>
        <taxon>Bacilli</taxon>
        <taxon>Lactobacillales</taxon>
        <taxon>Lactobacillaceae</taxon>
        <taxon>Lactobacillus</taxon>
    </lineage>
</organism>
<sequence length="43" mass="4861">MNLAAIDIGGTTIKIATWKDGKLQNKHAIDTPPRFRNFLYCIN</sequence>
<dbReference type="EMBL" id="OGTV01000014">
    <property type="protein sequence ID" value="SPB22372.1"/>
    <property type="molecule type" value="Genomic_DNA"/>
</dbReference>
<dbReference type="AlphaFoldDB" id="A0A2X0R775"/>
<dbReference type="SUPFAM" id="SSF53067">
    <property type="entry name" value="Actin-like ATPase domain"/>
    <property type="match status" value="1"/>
</dbReference>
<reference evidence="1" key="2">
    <citation type="submission" date="2020-07" db="EMBL/GenBank/DDBJ databases">
        <title>Draft genome sequence of Lactobacillus helveticus strain JCM 1062.</title>
        <authorList>
            <person name="Endo A."/>
            <person name="Maeno S."/>
            <person name="Kido Y."/>
        </authorList>
    </citation>
    <scope>NUCLEOTIDE SEQUENCE</scope>
    <source>
        <strain evidence="1">JCM 1062</strain>
    </source>
</reference>
<name>A0A2X0R775_LACHE</name>
<dbReference type="Proteomes" id="UP000630086">
    <property type="component" value="Unassembled WGS sequence"/>
</dbReference>
<reference evidence="2" key="1">
    <citation type="submission" date="2018-01" db="EMBL/GenBank/DDBJ databases">
        <authorList>
            <person name="Gaut B.S."/>
            <person name="Morton B.R."/>
            <person name="Clegg M.T."/>
            <person name="Duvall M.R."/>
        </authorList>
    </citation>
    <scope>NUCLEOTIDE SEQUENCE</scope>
    <source>
        <strain evidence="2">Lactobacillus helveticus</strain>
    </source>
</reference>
<evidence type="ECO:0000313" key="2">
    <source>
        <dbReference type="EMBL" id="SPB22372.1"/>
    </source>
</evidence>
<protein>
    <recommendedName>
        <fullName evidence="3">ROK family protein</fullName>
    </recommendedName>
</protein>
<dbReference type="EMBL" id="BLYV01000034">
    <property type="protein sequence ID" value="GFP12207.1"/>
    <property type="molecule type" value="Genomic_DNA"/>
</dbReference>
<dbReference type="Gene3D" id="3.30.420.40">
    <property type="match status" value="1"/>
</dbReference>
<dbReference type="InterPro" id="IPR043129">
    <property type="entry name" value="ATPase_NBD"/>
</dbReference>
<evidence type="ECO:0008006" key="3">
    <source>
        <dbReference type="Google" id="ProtNLM"/>
    </source>
</evidence>
<proteinExistence type="predicted"/>
<evidence type="ECO:0000313" key="1">
    <source>
        <dbReference type="EMBL" id="GFP12207.1"/>
    </source>
</evidence>